<dbReference type="Proteomes" id="UP000008332">
    <property type="component" value="Chromosome"/>
</dbReference>
<dbReference type="Pfam" id="PF02613">
    <property type="entry name" value="Nitrate_red_del"/>
    <property type="match status" value="1"/>
</dbReference>
<dbReference type="InterPro" id="IPR050289">
    <property type="entry name" value="TorD/DmsD_chaperones"/>
</dbReference>
<dbReference type="eggNOG" id="COG3381">
    <property type="taxonomic scope" value="Bacteria"/>
</dbReference>
<protein>
    <submittedName>
        <fullName evidence="2">Uncharacterized protein</fullName>
    </submittedName>
</protein>
<reference evidence="3" key="1">
    <citation type="submission" date="2006-02" db="EMBL/GenBank/DDBJ databases">
        <title>Complete sequence of chromosome of Rhodoferax ferrireducens DSM 15236.</title>
        <authorList>
            <person name="Copeland A."/>
            <person name="Lucas S."/>
            <person name="Lapidus A."/>
            <person name="Barry K."/>
            <person name="Detter J.C."/>
            <person name="Glavina del Rio T."/>
            <person name="Hammon N."/>
            <person name="Israni S."/>
            <person name="Pitluck S."/>
            <person name="Brettin T."/>
            <person name="Bruce D."/>
            <person name="Han C."/>
            <person name="Tapia R."/>
            <person name="Gilna P."/>
            <person name="Kiss H."/>
            <person name="Schmutz J."/>
            <person name="Larimer F."/>
            <person name="Land M."/>
            <person name="Kyrpides N."/>
            <person name="Ivanova N."/>
            <person name="Richardson P."/>
        </authorList>
    </citation>
    <scope>NUCLEOTIDE SEQUENCE [LARGE SCALE GENOMIC DNA]</scope>
    <source>
        <strain evidence="3">ATCC BAA-621 / DSM 15236 / T118</strain>
    </source>
</reference>
<dbReference type="KEGG" id="rfr:Rfer_3091"/>
<sequence length="236" mass="25913">MTLAELAQIAGRRSSTWWLLSRLVMEQPTAVWWDELQAVLAAVDVDPTTPLGTESALLLKALLGARNQPDGLTPLAVDRTRLLAGVMQKQGLPAPYESVALGLEMNSDLVLDVIECYREAGLEDFSLELGPPDFLGAELRFMALLGYREMQAYQERDAGLAALWLSRQMKFLDEHLLTWVPAHCRQLCDAAATPFYAALFNLLSQACLLDRSDLDQVSHCLAHELPVDAAPLGAPA</sequence>
<evidence type="ECO:0000313" key="2">
    <source>
        <dbReference type="EMBL" id="ABD70801.1"/>
    </source>
</evidence>
<dbReference type="Gene3D" id="1.10.3480.10">
    <property type="entry name" value="TorD-like"/>
    <property type="match status" value="1"/>
</dbReference>
<name>Q21TV2_ALBFT</name>
<keyword evidence="3" id="KW-1185">Reference proteome</keyword>
<keyword evidence="1" id="KW-0143">Chaperone</keyword>
<dbReference type="HOGENOM" id="CLU_077650_0_2_4"/>
<dbReference type="SUPFAM" id="SSF89155">
    <property type="entry name" value="TorD-like"/>
    <property type="match status" value="1"/>
</dbReference>
<dbReference type="InterPro" id="IPR036411">
    <property type="entry name" value="TorD-like_sf"/>
</dbReference>
<organism evidence="2 3">
    <name type="scientific">Albidiferax ferrireducens (strain ATCC BAA-621 / DSM 15236 / T118)</name>
    <name type="common">Rhodoferax ferrireducens</name>
    <dbReference type="NCBI Taxonomy" id="338969"/>
    <lineage>
        <taxon>Bacteria</taxon>
        <taxon>Pseudomonadati</taxon>
        <taxon>Pseudomonadota</taxon>
        <taxon>Betaproteobacteria</taxon>
        <taxon>Burkholderiales</taxon>
        <taxon>Comamonadaceae</taxon>
        <taxon>Rhodoferax</taxon>
    </lineage>
</organism>
<dbReference type="InterPro" id="IPR020945">
    <property type="entry name" value="DMSO/NO3_reduct_chaperone"/>
</dbReference>
<dbReference type="STRING" id="338969.Rfer_3091"/>
<dbReference type="PANTHER" id="PTHR34227">
    <property type="entry name" value="CHAPERONE PROTEIN YCDY"/>
    <property type="match status" value="1"/>
</dbReference>
<evidence type="ECO:0000256" key="1">
    <source>
        <dbReference type="ARBA" id="ARBA00023186"/>
    </source>
</evidence>
<dbReference type="PANTHER" id="PTHR34227:SF1">
    <property type="entry name" value="DIMETHYL SULFOXIDE REDUCTASE CHAPERONE-RELATED"/>
    <property type="match status" value="1"/>
</dbReference>
<proteinExistence type="predicted"/>
<accession>Q21TV2</accession>
<gene>
    <name evidence="2" type="ordered locus">Rfer_3091</name>
</gene>
<dbReference type="EMBL" id="CP000267">
    <property type="protein sequence ID" value="ABD70801.1"/>
    <property type="molecule type" value="Genomic_DNA"/>
</dbReference>
<evidence type="ECO:0000313" key="3">
    <source>
        <dbReference type="Proteomes" id="UP000008332"/>
    </source>
</evidence>
<dbReference type="AlphaFoldDB" id="Q21TV2"/>